<dbReference type="OrthoDB" id="9792276at2"/>
<keyword evidence="4 8" id="KW-0460">Magnesium</keyword>
<evidence type="ECO:0000313" key="15">
    <source>
        <dbReference type="Proteomes" id="UP000041394"/>
    </source>
</evidence>
<dbReference type="PANTHER" id="PTHR42836">
    <property type="entry name" value="7-CARBOXY-7-DEAZAGUANINE SYNTHASE"/>
    <property type="match status" value="1"/>
</dbReference>
<keyword evidence="6 8" id="KW-0411">Iron-sulfur</keyword>
<feature type="binding site" evidence="8">
    <location>
        <position position="27"/>
    </location>
    <ligand>
        <name>substrate</name>
    </ligand>
</feature>
<evidence type="ECO:0000256" key="1">
    <source>
        <dbReference type="ARBA" id="ARBA00022485"/>
    </source>
</evidence>
<feature type="binding site" evidence="8">
    <location>
        <position position="93"/>
    </location>
    <ligand>
        <name>S-adenosyl-L-methionine</name>
        <dbReference type="ChEBI" id="CHEBI:59789"/>
    </ligand>
</feature>
<feature type="binding site" evidence="8">
    <location>
        <position position="35"/>
    </location>
    <ligand>
        <name>[4Fe-4S] cluster</name>
        <dbReference type="ChEBI" id="CHEBI:49883"/>
        <note>4Fe-4S-S-AdoMet</note>
    </ligand>
</feature>
<dbReference type="Proteomes" id="UP000041394">
    <property type="component" value="Unassembled WGS sequence"/>
</dbReference>
<evidence type="ECO:0000256" key="8">
    <source>
        <dbReference type="HAMAP-Rule" id="MF_00917"/>
    </source>
</evidence>
<keyword evidence="5 8" id="KW-0408">Iron</keyword>
<evidence type="ECO:0000259" key="9">
    <source>
        <dbReference type="PROSITE" id="PS51918"/>
    </source>
</evidence>
<evidence type="ECO:0000313" key="10">
    <source>
        <dbReference type="EMBL" id="CRF40690.1"/>
    </source>
</evidence>
<organism evidence="10 14">
    <name type="scientific">Helicobacter ailurogastricus</name>
    <dbReference type="NCBI Taxonomy" id="1578720"/>
    <lineage>
        <taxon>Bacteria</taxon>
        <taxon>Pseudomonadati</taxon>
        <taxon>Campylobacterota</taxon>
        <taxon>Epsilonproteobacteria</taxon>
        <taxon>Campylobacterales</taxon>
        <taxon>Helicobacteraceae</taxon>
        <taxon>Helicobacter</taxon>
    </lineage>
</organism>
<evidence type="ECO:0000313" key="11">
    <source>
        <dbReference type="EMBL" id="CRF43083.1"/>
    </source>
</evidence>
<comment type="similarity">
    <text evidence="8">Belongs to the radical SAM superfamily. 7-carboxy-7-deazaguanine synthase family.</text>
</comment>
<feature type="binding site" evidence="8">
    <location>
        <begin position="142"/>
        <end position="144"/>
    </location>
    <ligand>
        <name>S-adenosyl-L-methionine</name>
        <dbReference type="ChEBI" id="CHEBI:59789"/>
    </ligand>
</feature>
<dbReference type="Proteomes" id="UP000045175">
    <property type="component" value="Unassembled WGS sequence"/>
</dbReference>
<dbReference type="EMBL" id="CDML01000011">
    <property type="protein sequence ID" value="CRF40690.1"/>
    <property type="molecule type" value="Genomic_DNA"/>
</dbReference>
<evidence type="ECO:0000313" key="16">
    <source>
        <dbReference type="Proteomes" id="UP000043437"/>
    </source>
</evidence>
<dbReference type="EMBL" id="CDMH01000057">
    <property type="protein sequence ID" value="CRF43083.1"/>
    <property type="molecule type" value="Genomic_DNA"/>
</dbReference>
<accession>A0A0K2X2L4</accession>
<feature type="domain" description="Radical SAM core" evidence="9">
    <location>
        <begin position="18"/>
        <end position="238"/>
    </location>
</feature>
<evidence type="ECO:0000256" key="6">
    <source>
        <dbReference type="ARBA" id="ARBA00023014"/>
    </source>
</evidence>
<dbReference type="GO" id="GO:0008616">
    <property type="term" value="P:tRNA queuosine(34) biosynthetic process"/>
    <property type="evidence" value="ECO:0007669"/>
    <property type="project" value="UniProtKB-UniRule"/>
</dbReference>
<evidence type="ECO:0000256" key="5">
    <source>
        <dbReference type="ARBA" id="ARBA00023004"/>
    </source>
</evidence>
<dbReference type="GO" id="GO:1904047">
    <property type="term" value="F:S-adenosyl-L-methionine binding"/>
    <property type="evidence" value="ECO:0007669"/>
    <property type="project" value="UniProtKB-UniRule"/>
</dbReference>
<evidence type="ECO:0000313" key="14">
    <source>
        <dbReference type="Proteomes" id="UP000038622"/>
    </source>
</evidence>
<comment type="cofactor">
    <cofactor evidence="8">
        <name>S-adenosyl-L-methionine</name>
        <dbReference type="ChEBI" id="CHEBI:59789"/>
    </cofactor>
    <text evidence="8">Binds 1 S-adenosyl-L-methionine per subunit.</text>
</comment>
<dbReference type="EMBL" id="CDMG01000002">
    <property type="protein sequence ID" value="CRF52218.1"/>
    <property type="molecule type" value="Genomic_DNA"/>
</dbReference>
<evidence type="ECO:0000256" key="7">
    <source>
        <dbReference type="ARBA" id="ARBA00023239"/>
    </source>
</evidence>
<gene>
    <name evidence="8" type="primary">queE</name>
    <name evidence="10" type="ORF">HAL011_04520</name>
    <name evidence="11" type="ORF">HAL013_13070</name>
    <name evidence="13" type="ORF">HAL07_03440</name>
    <name evidence="12" type="ORF">HAL09_08880</name>
</gene>
<dbReference type="GeneID" id="82131371"/>
<dbReference type="GO" id="GO:0051539">
    <property type="term" value="F:4 iron, 4 sulfur cluster binding"/>
    <property type="evidence" value="ECO:0007669"/>
    <property type="project" value="UniProtKB-UniRule"/>
</dbReference>
<evidence type="ECO:0000256" key="4">
    <source>
        <dbReference type="ARBA" id="ARBA00022842"/>
    </source>
</evidence>
<dbReference type="SUPFAM" id="SSF102114">
    <property type="entry name" value="Radical SAM enzymes"/>
    <property type="match status" value="1"/>
</dbReference>
<keyword evidence="2 8" id="KW-0949">S-adenosyl-L-methionine</keyword>
<dbReference type="InterPro" id="IPR007197">
    <property type="entry name" value="rSAM"/>
</dbReference>
<feature type="binding site" evidence="8">
    <location>
        <position position="31"/>
    </location>
    <ligand>
        <name>[4Fe-4S] cluster</name>
        <dbReference type="ChEBI" id="CHEBI:49883"/>
        <note>4Fe-4S-S-AdoMet</note>
    </ligand>
</feature>
<evidence type="ECO:0000313" key="12">
    <source>
        <dbReference type="EMBL" id="CRF44312.1"/>
    </source>
</evidence>
<keyword evidence="7 8" id="KW-0456">Lyase</keyword>
<dbReference type="GO" id="GO:0016840">
    <property type="term" value="F:carbon-nitrogen lyase activity"/>
    <property type="evidence" value="ECO:0007669"/>
    <property type="project" value="UniProtKB-UniRule"/>
</dbReference>
<dbReference type="Gene3D" id="3.20.20.70">
    <property type="entry name" value="Aldolase class I"/>
    <property type="match status" value="1"/>
</dbReference>
<comment type="subunit">
    <text evidence="8">Homodimer.</text>
</comment>
<dbReference type="EC" id="4.3.99.3" evidence="8"/>
<dbReference type="EMBL" id="CDMN01000034">
    <property type="protein sequence ID" value="CRF44312.1"/>
    <property type="molecule type" value="Genomic_DNA"/>
</dbReference>
<keyword evidence="1 8" id="KW-0004">4Fe-4S</keyword>
<dbReference type="PANTHER" id="PTHR42836:SF1">
    <property type="entry name" value="7-CARBOXY-7-DEAZAGUANINE SYNTHASE"/>
    <property type="match status" value="1"/>
</dbReference>
<name>A0A0K2X2L4_9HELI</name>
<comment type="cofactor">
    <cofactor evidence="8">
        <name>Mg(2+)</name>
        <dbReference type="ChEBI" id="CHEBI:18420"/>
    </cofactor>
</comment>
<dbReference type="STRING" id="1578720.HAL011_04520"/>
<feature type="binding site" evidence="8">
    <location>
        <begin position="12"/>
        <end position="14"/>
    </location>
    <ligand>
        <name>substrate</name>
    </ligand>
</feature>
<feature type="binding site" evidence="8">
    <location>
        <position position="54"/>
    </location>
    <ligand>
        <name>Mg(2+)</name>
        <dbReference type="ChEBI" id="CHEBI:18420"/>
    </ligand>
</feature>
<comment type="catalytic activity">
    <reaction evidence="8">
        <text>6-carboxy-5,6,7,8-tetrahydropterin + H(+) = 7-carboxy-7-carbaguanine + NH4(+)</text>
        <dbReference type="Rhea" id="RHEA:27974"/>
        <dbReference type="ChEBI" id="CHEBI:15378"/>
        <dbReference type="ChEBI" id="CHEBI:28938"/>
        <dbReference type="ChEBI" id="CHEBI:61032"/>
        <dbReference type="ChEBI" id="CHEBI:61036"/>
        <dbReference type="EC" id="4.3.99.3"/>
    </reaction>
</comment>
<protein>
    <recommendedName>
        <fullName evidence="8">7-carboxy-7-deazaguanine synthase</fullName>
        <shortName evidence="8">CDG synthase</shortName>
        <ecNumber evidence="8">4.3.99.3</ecNumber>
    </recommendedName>
    <alternativeName>
        <fullName evidence="8">Queuosine biosynthesis protein QueE</fullName>
    </alternativeName>
</protein>
<dbReference type="AlphaFoldDB" id="A0A0K2X2L4"/>
<dbReference type="InterPro" id="IPR024924">
    <property type="entry name" value="7-CO-7-deazaguanine_synth-like"/>
</dbReference>
<reference evidence="15 16" key="2">
    <citation type="submission" date="2014-12" db="EMBL/GenBank/DDBJ databases">
        <authorList>
            <person name="Jaenicke S."/>
        </authorList>
    </citation>
    <scope>NUCLEOTIDE SEQUENCE [LARGE SCALE GENOMIC DNA]</scope>
</reference>
<dbReference type="HAMAP" id="MF_00917">
    <property type="entry name" value="QueE"/>
    <property type="match status" value="1"/>
</dbReference>
<evidence type="ECO:0000256" key="2">
    <source>
        <dbReference type="ARBA" id="ARBA00022691"/>
    </source>
</evidence>
<dbReference type="RefSeq" id="WP_053941668.1">
    <property type="nucleotide sequence ID" value="NZ_BSCV01000002.1"/>
</dbReference>
<keyword evidence="3 8" id="KW-0479">Metal-binding</keyword>
<dbReference type="PROSITE" id="PS51918">
    <property type="entry name" value="RADICAL_SAM"/>
    <property type="match status" value="1"/>
</dbReference>
<feature type="binding site" evidence="8">
    <location>
        <position position="52"/>
    </location>
    <ligand>
        <name>[4Fe-4S] cluster</name>
        <dbReference type="ChEBI" id="CHEBI:49883"/>
        <note>4Fe-4S-S-AdoMet</note>
    </ligand>
</feature>
<dbReference type="Proteomes" id="UP000043437">
    <property type="component" value="Unassembled WGS sequence"/>
</dbReference>
<reference evidence="10" key="1">
    <citation type="submission" date="2014-12" db="EMBL/GenBank/DDBJ databases">
        <title>Whole genome sequences of four Staphylococcus schleiferi canine isolates.</title>
        <authorList>
            <person name="Misic A.M."/>
            <person name="Cain C."/>
            <person name="Morris D.O."/>
            <person name="Rankin S."/>
            <person name="Beiting D."/>
        </authorList>
    </citation>
    <scope>NUCLEOTIDE SEQUENCE</scope>
    <source>
        <strain evidence="10">ASB11</strain>
        <strain evidence="11">ASB13</strain>
        <strain evidence="13">ASB7</strain>
        <strain evidence="12">ASB9</strain>
    </source>
</reference>
<evidence type="ECO:0000256" key="3">
    <source>
        <dbReference type="ARBA" id="ARBA00022723"/>
    </source>
</evidence>
<dbReference type="InterPro" id="IPR013785">
    <property type="entry name" value="Aldolase_TIM"/>
</dbReference>
<feature type="binding site" evidence="8">
    <location>
        <position position="91"/>
    </location>
    <ligand>
        <name>substrate</name>
    </ligand>
</feature>
<proteinExistence type="inferred from homology"/>
<dbReference type="InterPro" id="IPR058240">
    <property type="entry name" value="rSAM_sf"/>
</dbReference>
<keyword evidence="14" id="KW-1185">Reference proteome</keyword>
<comment type="pathway">
    <text evidence="8">Purine metabolism; 7-cyano-7-deazaguanine biosynthesis.</text>
</comment>
<evidence type="ECO:0000313" key="13">
    <source>
        <dbReference type="EMBL" id="CRF52218.1"/>
    </source>
</evidence>
<dbReference type="Proteomes" id="UP000038622">
    <property type="component" value="Unassembled WGS sequence"/>
</dbReference>
<reference evidence="14" key="3">
    <citation type="submission" date="2014-12" db="EMBL/GenBank/DDBJ databases">
        <authorList>
            <person name="Smet A."/>
        </authorList>
    </citation>
    <scope>NUCLEOTIDE SEQUENCE [LARGE SCALE GENOMIC DNA]</scope>
</reference>
<sequence length="242" mass="26808">MSLPLVETFYSLQGEGSCVGQPSVFIRLGGCNFKCVGFGVRANIEGQEFMGCDSIYAVRPNSKWQYLKSAGELLDKLPAFNPACLPLIVLTGGEPSLHFKNPILLEALQILQERGHVLWVESNGSVLFDFSPPLDSLHFTLSPKLSFSQETTPLKPLQNILDHALEVVLKFVLKNPTDIHEVQNLLKQLCFKTPPLVYLMPLATDKERLQEGLEGLAEVALAHGYSLGQRLHIQLWGNEAGR</sequence>
<keyword evidence="8" id="KW-0671">Queuosine biosynthesis</keyword>
<comment type="function">
    <text evidence="8">Catalyzes the complex heterocyclic radical-mediated conversion of 6-carboxy-5,6,7,8-tetrahydropterin (CPH4) to 7-carboxy-7-deazaguanine (CDG), a step common to the biosynthetic pathways of all 7-deazapurine-containing compounds.</text>
</comment>
<comment type="caution">
    <text evidence="8">Lacks conserved residue(s) required for the propagation of feature annotation.</text>
</comment>
<dbReference type="GO" id="GO:0000287">
    <property type="term" value="F:magnesium ion binding"/>
    <property type="evidence" value="ECO:0007669"/>
    <property type="project" value="UniProtKB-UniRule"/>
</dbReference>
<dbReference type="UniPathway" id="UPA00391"/>
<comment type="cofactor">
    <cofactor evidence="8">
        <name>[4Fe-4S] cluster</name>
        <dbReference type="ChEBI" id="CHEBI:49883"/>
    </cofactor>
    <text evidence="8">Binds 1 [4Fe-4S] cluster. The cluster is coordinated with 3 cysteines and an exchangeable S-adenosyl-L-methionine.</text>
</comment>